<proteinExistence type="predicted"/>
<dbReference type="EMBL" id="VTXC01000085">
    <property type="protein sequence ID" value="NOH73343.1"/>
    <property type="molecule type" value="Genomic_DNA"/>
</dbReference>
<evidence type="ECO:0000313" key="1">
    <source>
        <dbReference type="EMBL" id="NOH73343.1"/>
    </source>
</evidence>
<sequence length="104" mass="11204">MTTHFFRVDYSAGLSGFALFAMSDEKVRGTDVAGLSYRGSYKQSGSTIKANVSMSIPAGTQLVTGTCPEHQSFDFPINFDTERPIQTQLSLPIGQISVAITPLP</sequence>
<protein>
    <recommendedName>
        <fullName evidence="3">Lipid/polyisoprenoid-binding YceI-like domain-containing protein</fullName>
    </recommendedName>
</protein>
<name>A0A7Y4A2N9_9VIBR</name>
<evidence type="ECO:0008006" key="3">
    <source>
        <dbReference type="Google" id="ProtNLM"/>
    </source>
</evidence>
<reference evidence="1 2" key="1">
    <citation type="submission" date="2019-09" db="EMBL/GenBank/DDBJ databases">
        <title>Draft genome sequencing and comparative genomics of hatchery-associated Vibrios.</title>
        <authorList>
            <person name="Kehlet-Delgado H."/>
            <person name="Mueller R.S."/>
        </authorList>
    </citation>
    <scope>NUCLEOTIDE SEQUENCE [LARGE SCALE GENOMIC DNA]</scope>
    <source>
        <strain evidence="1 2">99-46-Y</strain>
    </source>
</reference>
<dbReference type="Proteomes" id="UP000565719">
    <property type="component" value="Unassembled WGS sequence"/>
</dbReference>
<dbReference type="RefSeq" id="WP_171362298.1">
    <property type="nucleotide sequence ID" value="NZ_VTXC01000085.1"/>
</dbReference>
<comment type="caution">
    <text evidence="1">The sequence shown here is derived from an EMBL/GenBank/DDBJ whole genome shotgun (WGS) entry which is preliminary data.</text>
</comment>
<organism evidence="1 2">
    <name type="scientific">Vibrio pectenicida</name>
    <dbReference type="NCBI Taxonomy" id="62763"/>
    <lineage>
        <taxon>Bacteria</taxon>
        <taxon>Pseudomonadati</taxon>
        <taxon>Pseudomonadota</taxon>
        <taxon>Gammaproteobacteria</taxon>
        <taxon>Vibrionales</taxon>
        <taxon>Vibrionaceae</taxon>
        <taxon>Vibrio</taxon>
    </lineage>
</organism>
<evidence type="ECO:0000313" key="2">
    <source>
        <dbReference type="Proteomes" id="UP000565719"/>
    </source>
</evidence>
<dbReference type="AlphaFoldDB" id="A0A7Y4A2N9"/>
<accession>A0A7Y4A2N9</accession>
<gene>
    <name evidence="1" type="ORF">F0225_18680</name>
</gene>